<name>A0ABS8S8Y5_DATST</name>
<comment type="caution">
    <text evidence="1">The sequence shown here is derived from an EMBL/GenBank/DDBJ whole genome shotgun (WGS) entry which is preliminary data.</text>
</comment>
<organism evidence="1 2">
    <name type="scientific">Datura stramonium</name>
    <name type="common">Jimsonweed</name>
    <name type="synonym">Common thornapple</name>
    <dbReference type="NCBI Taxonomy" id="4076"/>
    <lineage>
        <taxon>Eukaryota</taxon>
        <taxon>Viridiplantae</taxon>
        <taxon>Streptophyta</taxon>
        <taxon>Embryophyta</taxon>
        <taxon>Tracheophyta</taxon>
        <taxon>Spermatophyta</taxon>
        <taxon>Magnoliopsida</taxon>
        <taxon>eudicotyledons</taxon>
        <taxon>Gunneridae</taxon>
        <taxon>Pentapetalae</taxon>
        <taxon>asterids</taxon>
        <taxon>lamiids</taxon>
        <taxon>Solanales</taxon>
        <taxon>Solanaceae</taxon>
        <taxon>Solanoideae</taxon>
        <taxon>Datureae</taxon>
        <taxon>Datura</taxon>
    </lineage>
</organism>
<keyword evidence="2" id="KW-1185">Reference proteome</keyword>
<gene>
    <name evidence="1" type="ORF">HAX54_027570</name>
</gene>
<evidence type="ECO:0000313" key="2">
    <source>
        <dbReference type="Proteomes" id="UP000823775"/>
    </source>
</evidence>
<evidence type="ECO:0000313" key="1">
    <source>
        <dbReference type="EMBL" id="MCD7455267.1"/>
    </source>
</evidence>
<sequence>MEEEDKKKEDKIFEEQVQLNSYSFDELPTKEENLEMIHLRSNEGEGLMSSTRLDALVQKEVLLDRWNQCTTPPWMKFRRRSTVRPSVKRKTEILMLGDEAVKTMTLDTALLPF</sequence>
<dbReference type="Proteomes" id="UP000823775">
    <property type="component" value="Unassembled WGS sequence"/>
</dbReference>
<protein>
    <submittedName>
        <fullName evidence="1">Uncharacterized protein</fullName>
    </submittedName>
</protein>
<accession>A0ABS8S8Y5</accession>
<reference evidence="1 2" key="1">
    <citation type="journal article" date="2021" name="BMC Genomics">
        <title>Datura genome reveals duplications of psychoactive alkaloid biosynthetic genes and high mutation rate following tissue culture.</title>
        <authorList>
            <person name="Rajewski A."/>
            <person name="Carter-House D."/>
            <person name="Stajich J."/>
            <person name="Litt A."/>
        </authorList>
    </citation>
    <scope>NUCLEOTIDE SEQUENCE [LARGE SCALE GENOMIC DNA]</scope>
    <source>
        <strain evidence="1">AR-01</strain>
    </source>
</reference>
<proteinExistence type="predicted"/>
<dbReference type="EMBL" id="JACEIK010000335">
    <property type="protein sequence ID" value="MCD7455267.1"/>
    <property type="molecule type" value="Genomic_DNA"/>
</dbReference>